<sequence length="99" mass="11408">MLIKDIFMNVLWEYPFGVLMLFVQVIMIGHFIKNRSIVSAICTGTIVVFLFLCLFTKVLTPILDEISIVGKYLIAIACALLLCLAYEYDFSREYRKNSE</sequence>
<reference evidence="2 3" key="1">
    <citation type="submission" date="2016-10" db="EMBL/GenBank/DDBJ databases">
        <title>Comparative genomics of Bacillus thuringiensis reveals a path to pathogens against multiple invertebrate hosts.</title>
        <authorList>
            <person name="Zheng J."/>
            <person name="Gao Q."/>
            <person name="Liu H."/>
            <person name="Peng D."/>
            <person name="Ruan L."/>
            <person name="Sun M."/>
        </authorList>
    </citation>
    <scope>NUCLEOTIDE SEQUENCE [LARGE SCALE GENOMIC DNA]</scope>
    <source>
        <strain evidence="2">BGSC 4BM1</strain>
    </source>
</reference>
<dbReference type="AlphaFoldDB" id="A0A243A147"/>
<organism evidence="2 3">
    <name type="scientific">Bacillus thuringiensis serovar navarrensis</name>
    <dbReference type="NCBI Taxonomy" id="339658"/>
    <lineage>
        <taxon>Bacteria</taxon>
        <taxon>Bacillati</taxon>
        <taxon>Bacillota</taxon>
        <taxon>Bacilli</taxon>
        <taxon>Bacillales</taxon>
        <taxon>Bacillaceae</taxon>
        <taxon>Bacillus</taxon>
        <taxon>Bacillus cereus group</taxon>
    </lineage>
</organism>
<protein>
    <submittedName>
        <fullName evidence="2">Uncharacterized protein</fullName>
    </submittedName>
</protein>
<evidence type="ECO:0000256" key="1">
    <source>
        <dbReference type="SAM" id="Phobius"/>
    </source>
</evidence>
<keyword evidence="1" id="KW-1133">Transmembrane helix</keyword>
<evidence type="ECO:0000313" key="3">
    <source>
        <dbReference type="Proteomes" id="UP000194860"/>
    </source>
</evidence>
<dbReference type="Proteomes" id="UP000194860">
    <property type="component" value="Unassembled WGS sequence"/>
</dbReference>
<feature type="transmembrane region" description="Helical" evidence="1">
    <location>
        <begin position="12"/>
        <end position="32"/>
    </location>
</feature>
<keyword evidence="1" id="KW-0812">Transmembrane</keyword>
<accession>A0A243A147</accession>
<feature type="transmembrane region" description="Helical" evidence="1">
    <location>
        <begin position="66"/>
        <end position="86"/>
    </location>
</feature>
<comment type="caution">
    <text evidence="2">The sequence shown here is derived from an EMBL/GenBank/DDBJ whole genome shotgun (WGS) entry which is preliminary data.</text>
</comment>
<proteinExistence type="predicted"/>
<feature type="transmembrane region" description="Helical" evidence="1">
    <location>
        <begin position="37"/>
        <end position="60"/>
    </location>
</feature>
<dbReference type="EMBL" id="NFDG01000133">
    <property type="protein sequence ID" value="OTY09868.1"/>
    <property type="molecule type" value="Genomic_DNA"/>
</dbReference>
<name>A0A243A147_BACTU</name>
<evidence type="ECO:0000313" key="2">
    <source>
        <dbReference type="EMBL" id="OTY09868.1"/>
    </source>
</evidence>
<keyword evidence="1" id="KW-0472">Membrane</keyword>
<gene>
    <name evidence="2" type="ORF">BK732_30580</name>
</gene>